<reference evidence="3" key="1">
    <citation type="submission" date="2021-04" db="EMBL/GenBank/DDBJ databases">
        <title>Genomic sequence of Actinosynnema pretiosum subsp. pretiosum ATCC 31280 (C-14919).</title>
        <authorList>
            <person name="Bai L."/>
            <person name="Wang X."/>
            <person name="Xiao Y."/>
        </authorList>
    </citation>
    <scope>NUCLEOTIDE SEQUENCE</scope>
    <source>
        <strain evidence="3">ATCC 31280</strain>
    </source>
</reference>
<dbReference type="Proteomes" id="UP000677152">
    <property type="component" value="Chromosome"/>
</dbReference>
<feature type="region of interest" description="Disordered" evidence="1">
    <location>
        <begin position="24"/>
        <end position="75"/>
    </location>
</feature>
<evidence type="ECO:0000313" key="3">
    <source>
        <dbReference type="EMBL" id="QUF05940.1"/>
    </source>
</evidence>
<dbReference type="PROSITE" id="PS51257">
    <property type="entry name" value="PROKAR_LIPOPROTEIN"/>
    <property type="match status" value="1"/>
</dbReference>
<proteinExistence type="predicted"/>
<dbReference type="InterPro" id="IPR025326">
    <property type="entry name" value="DUF4232"/>
</dbReference>
<organism evidence="3 4">
    <name type="scientific">Actinosynnema pretiosum subsp. pretiosum</name>
    <dbReference type="NCBI Taxonomy" id="103721"/>
    <lineage>
        <taxon>Bacteria</taxon>
        <taxon>Bacillati</taxon>
        <taxon>Actinomycetota</taxon>
        <taxon>Actinomycetes</taxon>
        <taxon>Pseudonocardiales</taxon>
        <taxon>Pseudonocardiaceae</taxon>
        <taxon>Actinosynnema</taxon>
    </lineage>
</organism>
<gene>
    <name evidence="3" type="ORF">KCV87_07675</name>
</gene>
<accession>A0AA45R5Q7</accession>
<protein>
    <submittedName>
        <fullName evidence="3">DUF4232 domain-containing protein</fullName>
    </submittedName>
</protein>
<dbReference type="EMBL" id="CP073249">
    <property type="protein sequence ID" value="QUF05940.1"/>
    <property type="molecule type" value="Genomic_DNA"/>
</dbReference>
<evidence type="ECO:0000313" key="4">
    <source>
        <dbReference type="Proteomes" id="UP000677152"/>
    </source>
</evidence>
<sequence>MSLRAIVVTGTCLVAAFAAGCGSGGTAQEGGKVPDIEVVPSGGTSSEAPAATQPPPAPTTSEAATPPPASGPAKCQTAQLKIEFGQGNADMQGAHMPLRFTNTGQAACTLQGAPGVSYVTGDSGEQVGEPATRDVNGPLVTLNPGETASAGLFLSSAPQKTPDCRQVPVRGLRIYPPDNTAAAFVPDDTYACAPPLNGPFLRVGPVKPGPDNTDA</sequence>
<feature type="domain" description="DUF4232" evidence="2">
    <location>
        <begin position="75"/>
        <end position="206"/>
    </location>
</feature>
<evidence type="ECO:0000259" key="2">
    <source>
        <dbReference type="Pfam" id="PF14016"/>
    </source>
</evidence>
<dbReference type="AlphaFoldDB" id="A0AA45R5Q7"/>
<name>A0AA45R5Q7_9PSEU</name>
<dbReference type="Pfam" id="PF14016">
    <property type="entry name" value="DUF4232"/>
    <property type="match status" value="1"/>
</dbReference>
<evidence type="ECO:0000256" key="1">
    <source>
        <dbReference type="SAM" id="MobiDB-lite"/>
    </source>
</evidence>